<proteinExistence type="predicted"/>
<evidence type="ECO:0000313" key="4">
    <source>
        <dbReference type="EMBL" id="KMT66044.1"/>
    </source>
</evidence>
<accession>A0A0J8GXU0</accession>
<keyword evidence="5" id="KW-1185">Reference proteome</keyword>
<dbReference type="EMBL" id="LAZL01000007">
    <property type="protein sequence ID" value="KMT66044.1"/>
    <property type="molecule type" value="Genomic_DNA"/>
</dbReference>
<reference evidence="4 5" key="1">
    <citation type="submission" date="2015-04" db="EMBL/GenBank/DDBJ databases">
        <title>Draft Genome Sequence of the Novel Agar-Digesting Marine Bacterium Q1.</title>
        <authorList>
            <person name="Li Y."/>
            <person name="Li D."/>
            <person name="Chen G."/>
            <person name="Du Z."/>
        </authorList>
    </citation>
    <scope>NUCLEOTIDE SEQUENCE [LARGE SCALE GENOMIC DNA]</scope>
    <source>
        <strain evidence="4 5">Q1</strain>
    </source>
</reference>
<dbReference type="RefSeq" id="WP_048690816.1">
    <property type="nucleotide sequence ID" value="NZ_KQ130485.1"/>
</dbReference>
<dbReference type="Pfam" id="PF13305">
    <property type="entry name" value="TetR_C_33"/>
    <property type="match status" value="1"/>
</dbReference>
<keyword evidence="2" id="KW-0804">Transcription</keyword>
<evidence type="ECO:0000259" key="3">
    <source>
        <dbReference type="Pfam" id="PF13305"/>
    </source>
</evidence>
<organism evidence="4 5">
    <name type="scientific">Catenovulum maritimum</name>
    <dbReference type="NCBI Taxonomy" id="1513271"/>
    <lineage>
        <taxon>Bacteria</taxon>
        <taxon>Pseudomonadati</taxon>
        <taxon>Pseudomonadota</taxon>
        <taxon>Gammaproteobacteria</taxon>
        <taxon>Alteromonadales</taxon>
        <taxon>Alteromonadaceae</taxon>
        <taxon>Catenovulum</taxon>
    </lineage>
</organism>
<dbReference type="AlphaFoldDB" id="A0A0J8GXU0"/>
<dbReference type="OrthoDB" id="5293556at2"/>
<evidence type="ECO:0000256" key="2">
    <source>
        <dbReference type="ARBA" id="ARBA00023163"/>
    </source>
</evidence>
<dbReference type="InterPro" id="IPR009057">
    <property type="entry name" value="Homeodomain-like_sf"/>
</dbReference>
<dbReference type="InterPro" id="IPR036271">
    <property type="entry name" value="Tet_transcr_reg_TetR-rel_C_sf"/>
</dbReference>
<evidence type="ECO:0000256" key="1">
    <source>
        <dbReference type="ARBA" id="ARBA00023015"/>
    </source>
</evidence>
<gene>
    <name evidence="4" type="ORF">XM47_06245</name>
</gene>
<comment type="caution">
    <text evidence="4">The sequence shown here is derived from an EMBL/GenBank/DDBJ whole genome shotgun (WGS) entry which is preliminary data.</text>
</comment>
<dbReference type="STRING" id="1513271.XM47_06245"/>
<protein>
    <recommendedName>
        <fullName evidence="3">HTH-type transcriptional regulator MT1864/Rv1816-like C-terminal domain-containing protein</fullName>
    </recommendedName>
</protein>
<dbReference type="Gene3D" id="1.10.357.10">
    <property type="entry name" value="Tetracycline Repressor, domain 2"/>
    <property type="match status" value="1"/>
</dbReference>
<dbReference type="SUPFAM" id="SSF48498">
    <property type="entry name" value="Tetracyclin repressor-like, C-terminal domain"/>
    <property type="match status" value="1"/>
</dbReference>
<dbReference type="Proteomes" id="UP000037600">
    <property type="component" value="Unassembled WGS sequence"/>
</dbReference>
<dbReference type="InterPro" id="IPR025996">
    <property type="entry name" value="MT1864/Rv1816-like_C"/>
</dbReference>
<feature type="domain" description="HTH-type transcriptional regulator MT1864/Rv1816-like C-terminal" evidence="3">
    <location>
        <begin position="88"/>
        <end position="189"/>
    </location>
</feature>
<sequence>MARRSDHTREELKQLILDRALEHLQTEPIQGLSLRQLAKKVGYVPSSLLNVFGSYNYCLLAVSGIGLDRLTNYCQRAIESSTQAETKIAAMALAYYQFATEQTNLWRLMLELKLAEDEEIPANHLNKITHLFGLLEVSLKQLKPGLDETEYTDASRTLWASVQGITQMSLDDKLFSQPLLGEKLITDLVRHYLTSWQK</sequence>
<keyword evidence="1" id="KW-0805">Transcription regulation</keyword>
<name>A0A0J8GXU0_9ALTE</name>
<dbReference type="SUPFAM" id="SSF46689">
    <property type="entry name" value="Homeodomain-like"/>
    <property type="match status" value="1"/>
</dbReference>
<evidence type="ECO:0000313" key="5">
    <source>
        <dbReference type="Proteomes" id="UP000037600"/>
    </source>
</evidence>